<sequence>MGELCFSLQYVPGSGRLTVVVLEARGLSLELAEPYVKVQLMLNWRKWKTSRTSARKGTAAPYFNETFTFLVPFSQILSVDLVLAIWARGPRLWAEPVGKVALGARASSQPLQLWVDMLAHAGRPIAQWHRLRPAGEVDQALGLQPSPGACPCLAPDSTRCRELPALTCGPVQAPRVLLQ</sequence>
<evidence type="ECO:0000313" key="4">
    <source>
        <dbReference type="EMBL" id="ELK28549.1"/>
    </source>
</evidence>
<dbReference type="EMBL" id="KB109117">
    <property type="protein sequence ID" value="ELK28549.1"/>
    <property type="molecule type" value="Genomic_DNA"/>
</dbReference>
<organism evidence="4 5">
    <name type="scientific">Myotis davidii</name>
    <name type="common">David's myotis</name>
    <dbReference type="NCBI Taxonomy" id="225400"/>
    <lineage>
        <taxon>Eukaryota</taxon>
        <taxon>Metazoa</taxon>
        <taxon>Chordata</taxon>
        <taxon>Craniata</taxon>
        <taxon>Vertebrata</taxon>
        <taxon>Euteleostomi</taxon>
        <taxon>Mammalia</taxon>
        <taxon>Eutheria</taxon>
        <taxon>Laurasiatheria</taxon>
        <taxon>Chiroptera</taxon>
        <taxon>Yangochiroptera</taxon>
        <taxon>Vespertilionidae</taxon>
        <taxon>Myotis</taxon>
    </lineage>
</organism>
<accession>L5LQ44</accession>
<dbReference type="GO" id="GO:0030672">
    <property type="term" value="C:synaptic vesicle membrane"/>
    <property type="evidence" value="ECO:0007669"/>
    <property type="project" value="TreeGrafter"/>
</dbReference>
<dbReference type="PANTHER" id="PTHR10024">
    <property type="entry name" value="SYNAPTOTAGMIN"/>
    <property type="match status" value="1"/>
</dbReference>
<dbReference type="AlphaFoldDB" id="L5LQ44"/>
<dbReference type="GO" id="GO:0048791">
    <property type="term" value="P:calcium ion-regulated exocytosis of neurotransmitter"/>
    <property type="evidence" value="ECO:0007669"/>
    <property type="project" value="TreeGrafter"/>
</dbReference>
<dbReference type="SUPFAM" id="SSF49562">
    <property type="entry name" value="C2 domain (Calcium/lipid-binding domain, CaLB)"/>
    <property type="match status" value="1"/>
</dbReference>
<dbReference type="GO" id="GO:0000149">
    <property type="term" value="F:SNARE binding"/>
    <property type="evidence" value="ECO:0007669"/>
    <property type="project" value="TreeGrafter"/>
</dbReference>
<dbReference type="InterPro" id="IPR001565">
    <property type="entry name" value="Synaptotagmin"/>
</dbReference>
<dbReference type="GO" id="GO:0005886">
    <property type="term" value="C:plasma membrane"/>
    <property type="evidence" value="ECO:0007669"/>
    <property type="project" value="TreeGrafter"/>
</dbReference>
<dbReference type="Pfam" id="PF00168">
    <property type="entry name" value="C2"/>
    <property type="match status" value="1"/>
</dbReference>
<reference evidence="5" key="1">
    <citation type="journal article" date="2013" name="Science">
        <title>Comparative analysis of bat genomes provides insight into the evolution of flight and immunity.</title>
        <authorList>
            <person name="Zhang G."/>
            <person name="Cowled C."/>
            <person name="Shi Z."/>
            <person name="Huang Z."/>
            <person name="Bishop-Lilly K.A."/>
            <person name="Fang X."/>
            <person name="Wynne J.W."/>
            <person name="Xiong Z."/>
            <person name="Baker M.L."/>
            <person name="Zhao W."/>
            <person name="Tachedjian M."/>
            <person name="Zhu Y."/>
            <person name="Zhou P."/>
            <person name="Jiang X."/>
            <person name="Ng J."/>
            <person name="Yang L."/>
            <person name="Wu L."/>
            <person name="Xiao J."/>
            <person name="Feng Y."/>
            <person name="Chen Y."/>
            <person name="Sun X."/>
            <person name="Zhang Y."/>
            <person name="Marsh G.A."/>
            <person name="Crameri G."/>
            <person name="Broder C.C."/>
            <person name="Frey K.G."/>
            <person name="Wang L.F."/>
            <person name="Wang J."/>
        </authorList>
    </citation>
    <scope>NUCLEOTIDE SEQUENCE [LARGE SCALE GENOMIC DNA]</scope>
</reference>
<dbReference type="GO" id="GO:0030424">
    <property type="term" value="C:axon"/>
    <property type="evidence" value="ECO:0007669"/>
    <property type="project" value="TreeGrafter"/>
</dbReference>
<dbReference type="GO" id="GO:0048488">
    <property type="term" value="P:synaptic vesicle endocytosis"/>
    <property type="evidence" value="ECO:0007669"/>
    <property type="project" value="TreeGrafter"/>
</dbReference>
<dbReference type="GO" id="GO:0001786">
    <property type="term" value="F:phosphatidylserine binding"/>
    <property type="evidence" value="ECO:0007669"/>
    <property type="project" value="TreeGrafter"/>
</dbReference>
<dbReference type="SMART" id="SM00239">
    <property type="entry name" value="C2"/>
    <property type="match status" value="1"/>
</dbReference>
<dbReference type="GO" id="GO:0031045">
    <property type="term" value="C:dense core granule"/>
    <property type="evidence" value="ECO:0007669"/>
    <property type="project" value="TreeGrafter"/>
</dbReference>
<dbReference type="GO" id="GO:0005509">
    <property type="term" value="F:calcium ion binding"/>
    <property type="evidence" value="ECO:0007669"/>
    <property type="project" value="TreeGrafter"/>
</dbReference>
<comment type="similarity">
    <text evidence="1">Belongs to the synaptotagmin family.</text>
</comment>
<dbReference type="PANTHER" id="PTHR10024:SF249">
    <property type="entry name" value="SYNAPTOTAGMIN-8"/>
    <property type="match status" value="1"/>
</dbReference>
<keyword evidence="5" id="KW-1185">Reference proteome</keyword>
<dbReference type="FunFam" id="2.60.40.150:FF:000182">
    <property type="entry name" value="Synaptotagmin 8"/>
    <property type="match status" value="1"/>
</dbReference>
<gene>
    <name evidence="4" type="ORF">MDA_GLEAN10004780</name>
</gene>
<dbReference type="InterPro" id="IPR035892">
    <property type="entry name" value="C2_domain_sf"/>
</dbReference>
<dbReference type="Proteomes" id="UP000010556">
    <property type="component" value="Unassembled WGS sequence"/>
</dbReference>
<protein>
    <submittedName>
        <fullName evidence="4">Synaptotagmin-8</fullName>
    </submittedName>
</protein>
<dbReference type="PROSITE" id="PS50004">
    <property type="entry name" value="C2"/>
    <property type="match status" value="1"/>
</dbReference>
<feature type="domain" description="C2" evidence="3">
    <location>
        <begin position="1"/>
        <end position="115"/>
    </location>
</feature>
<evidence type="ECO:0000313" key="5">
    <source>
        <dbReference type="Proteomes" id="UP000010556"/>
    </source>
</evidence>
<evidence type="ECO:0000256" key="2">
    <source>
        <dbReference type="ARBA" id="ARBA00022737"/>
    </source>
</evidence>
<evidence type="ECO:0000256" key="1">
    <source>
        <dbReference type="ARBA" id="ARBA00006996"/>
    </source>
</evidence>
<dbReference type="GO" id="GO:0030276">
    <property type="term" value="F:clathrin binding"/>
    <property type="evidence" value="ECO:0007669"/>
    <property type="project" value="TreeGrafter"/>
</dbReference>
<dbReference type="PRINTS" id="PR00399">
    <property type="entry name" value="SYNAPTOTAGMN"/>
</dbReference>
<evidence type="ECO:0000259" key="3">
    <source>
        <dbReference type="PROSITE" id="PS50004"/>
    </source>
</evidence>
<dbReference type="InterPro" id="IPR000008">
    <property type="entry name" value="C2_dom"/>
</dbReference>
<proteinExistence type="inferred from homology"/>
<name>L5LQ44_MYODS</name>
<keyword evidence="2" id="KW-0677">Repeat</keyword>
<dbReference type="GO" id="GO:0005544">
    <property type="term" value="F:calcium-dependent phospholipid binding"/>
    <property type="evidence" value="ECO:0007669"/>
    <property type="project" value="TreeGrafter"/>
</dbReference>
<dbReference type="eggNOG" id="KOG1028">
    <property type="taxonomic scope" value="Eukaryota"/>
</dbReference>
<dbReference type="Gene3D" id="2.60.40.150">
    <property type="entry name" value="C2 domain"/>
    <property type="match status" value="1"/>
</dbReference>